<keyword evidence="3" id="KW-1185">Reference proteome</keyword>
<evidence type="ECO:0000313" key="3">
    <source>
        <dbReference type="Proteomes" id="UP001262410"/>
    </source>
</evidence>
<dbReference type="Pfam" id="PF02616">
    <property type="entry name" value="SMC_ScpA"/>
    <property type="match status" value="1"/>
</dbReference>
<evidence type="ECO:0000256" key="1">
    <source>
        <dbReference type="ARBA" id="ARBA00044777"/>
    </source>
</evidence>
<organism evidence="2 3">
    <name type="scientific">Inquilinus ginsengisoli</name>
    <dbReference type="NCBI Taxonomy" id="363840"/>
    <lineage>
        <taxon>Bacteria</taxon>
        <taxon>Pseudomonadati</taxon>
        <taxon>Pseudomonadota</taxon>
        <taxon>Alphaproteobacteria</taxon>
        <taxon>Rhodospirillales</taxon>
        <taxon>Rhodospirillaceae</taxon>
        <taxon>Inquilinus</taxon>
    </lineage>
</organism>
<dbReference type="RefSeq" id="WP_309792922.1">
    <property type="nucleotide sequence ID" value="NZ_JAVDPW010000002.1"/>
</dbReference>
<evidence type="ECO:0000313" key="2">
    <source>
        <dbReference type="EMBL" id="MDR6288853.1"/>
    </source>
</evidence>
<dbReference type="Proteomes" id="UP001262410">
    <property type="component" value="Unassembled WGS sequence"/>
</dbReference>
<dbReference type="PANTHER" id="PTHR33969">
    <property type="entry name" value="SEGREGATION AND CONDENSATION PROTEIN A"/>
    <property type="match status" value="1"/>
</dbReference>
<dbReference type="EMBL" id="JAVDPW010000002">
    <property type="protein sequence ID" value="MDR6288853.1"/>
    <property type="molecule type" value="Genomic_DNA"/>
</dbReference>
<comment type="caution">
    <text evidence="2">The sequence shown here is derived from an EMBL/GenBank/DDBJ whole genome shotgun (WGS) entry which is preliminary data.</text>
</comment>
<proteinExistence type="predicted"/>
<dbReference type="Gene3D" id="6.10.250.2410">
    <property type="match status" value="1"/>
</dbReference>
<dbReference type="InterPro" id="IPR003768">
    <property type="entry name" value="ScpA"/>
</dbReference>
<reference evidence="2 3" key="1">
    <citation type="submission" date="2023-07" db="EMBL/GenBank/DDBJ databases">
        <title>Sorghum-associated microbial communities from plants grown in Nebraska, USA.</title>
        <authorList>
            <person name="Schachtman D."/>
        </authorList>
    </citation>
    <scope>NUCLEOTIDE SEQUENCE [LARGE SCALE GENOMIC DNA]</scope>
    <source>
        <strain evidence="2 3">584</strain>
    </source>
</reference>
<accession>A0ABU1JJS0</accession>
<dbReference type="PANTHER" id="PTHR33969:SF2">
    <property type="entry name" value="SEGREGATION AND CONDENSATION PROTEIN A"/>
    <property type="match status" value="1"/>
</dbReference>
<protein>
    <recommendedName>
        <fullName evidence="1">Segregation and condensation protein A</fullName>
    </recommendedName>
</protein>
<name>A0ABU1JJS0_9PROT</name>
<gene>
    <name evidence="2" type="ORF">E9232_001360</name>
</gene>
<sequence>MLEDWSKVETPPVTDRDDAAFILKFESYEGPIDLLLEQAREQKVDLTQISILALANQYLAFVEHARRLSLELAAHYLVMAAWLAYLKSRLLLPVPPGDDEPSGAELAEALAFQLRRLNAMREAGLGLMARPQLGHDRFARGAAEDDEPMVTSVWAVSLYDLLKAYADHHRAKAAAEGGLRIEASELHSPEQALERLVAMLGRFPNWTTLAAFLPPMTGSPLVRRSALAATFVATLELAKSGRLAIRQDGLFGPIWLKSQPLEGQVPEE</sequence>